<comment type="similarity">
    <text evidence="2 6">Belongs to the flagella basal body rod proteins family.</text>
</comment>
<feature type="domain" description="Flagellar basal body rod protein N-terminal" evidence="7">
    <location>
        <begin position="5"/>
        <end position="35"/>
    </location>
</feature>
<dbReference type="GO" id="GO:0071978">
    <property type="term" value="P:bacterial-type flagellum-dependent swarming motility"/>
    <property type="evidence" value="ECO:0007669"/>
    <property type="project" value="TreeGrafter"/>
</dbReference>
<keyword evidence="10" id="KW-0966">Cell projection</keyword>
<keyword evidence="4 6" id="KW-0975">Bacterial flagellum</keyword>
<gene>
    <name evidence="10" type="ORF">PYK22_00902</name>
</gene>
<dbReference type="NCBIfam" id="TIGR02488">
    <property type="entry name" value="flgG_G_neg"/>
    <property type="match status" value="1"/>
</dbReference>
<dbReference type="InterPro" id="IPR010930">
    <property type="entry name" value="Flg_bb/hook_C_dom"/>
</dbReference>
<dbReference type="Pfam" id="PF22692">
    <property type="entry name" value="LlgE_F_G_D1"/>
    <property type="match status" value="1"/>
</dbReference>
<dbReference type="Proteomes" id="UP000031518">
    <property type="component" value="Unassembled WGS sequence"/>
</dbReference>
<dbReference type="NCBIfam" id="TIGR03506">
    <property type="entry name" value="FlgEFG_subfam"/>
    <property type="match status" value="2"/>
</dbReference>
<evidence type="ECO:0000256" key="2">
    <source>
        <dbReference type="ARBA" id="ARBA00009677"/>
    </source>
</evidence>
<feature type="domain" description="Flagellar hook protein FlgE/F/G-like D1" evidence="9">
    <location>
        <begin position="97"/>
        <end position="159"/>
    </location>
</feature>
<dbReference type="PANTHER" id="PTHR30435">
    <property type="entry name" value="FLAGELLAR PROTEIN"/>
    <property type="match status" value="1"/>
</dbReference>
<feature type="domain" description="Flagellar basal-body/hook protein C-terminal" evidence="8">
    <location>
        <begin position="216"/>
        <end position="259"/>
    </location>
</feature>
<protein>
    <recommendedName>
        <fullName evidence="3 5">Flagellar basal-body rod protein FlgG</fullName>
    </recommendedName>
</protein>
<keyword evidence="10" id="KW-0282">Flagellum</keyword>
<dbReference type="InterPro" id="IPR012834">
    <property type="entry name" value="FlgG_G_neg"/>
</dbReference>
<evidence type="ECO:0000256" key="5">
    <source>
        <dbReference type="NCBIfam" id="TIGR02488"/>
    </source>
</evidence>
<dbReference type="STRING" id="454194.PYK22_00902"/>
<reference evidence="10 11" key="1">
    <citation type="submission" date="2013-12" db="EMBL/GenBank/DDBJ databases">
        <authorList>
            <person name="Stott M."/>
        </authorList>
    </citation>
    <scope>NUCLEOTIDE SEQUENCE [LARGE SCALE GENOMIC DNA]</scope>
    <source>
        <strain evidence="10 11">K22</strain>
    </source>
</reference>
<sequence length="262" mass="27645">MSRALHTAATGMMAQQQQIDNIANNLANSSTVGFKRTRLEFQDILYQNLRTPGAAANSQTTLPVGLQIGLGTRAIASERIFLQGDFQQTENPLDLVIEGSGFFQVRLASGEIAYTRAGSFHLNAEGQIVTATGEPLEPAITIPREATSINIGADGTVSVTMPGQANAQTVGQIQLATFANPAGLEAIGRNLFRETAASGQPTVGTPDSNGLGRINQGFVEGSNVNVVEELVQMIAAQRAYETNSKVITAADRMLATINQAVS</sequence>
<comment type="subcellular location">
    <subcellularLocation>
        <location evidence="1 6">Bacterial flagellum basal body</location>
    </subcellularLocation>
</comment>
<evidence type="ECO:0000313" key="10">
    <source>
        <dbReference type="EMBL" id="CDM64907.1"/>
    </source>
</evidence>
<dbReference type="Pfam" id="PF00460">
    <property type="entry name" value="Flg_bb_rod"/>
    <property type="match status" value="1"/>
</dbReference>
<dbReference type="SUPFAM" id="SSF117143">
    <property type="entry name" value="Flagellar hook protein flgE"/>
    <property type="match status" value="1"/>
</dbReference>
<keyword evidence="10" id="KW-0969">Cilium</keyword>
<dbReference type="Pfam" id="PF06429">
    <property type="entry name" value="Flg_bbr_C"/>
    <property type="match status" value="1"/>
</dbReference>
<evidence type="ECO:0000256" key="1">
    <source>
        <dbReference type="ARBA" id="ARBA00004117"/>
    </source>
</evidence>
<evidence type="ECO:0000256" key="6">
    <source>
        <dbReference type="RuleBase" id="RU362116"/>
    </source>
</evidence>
<evidence type="ECO:0000259" key="8">
    <source>
        <dbReference type="Pfam" id="PF06429"/>
    </source>
</evidence>
<dbReference type="InterPro" id="IPR053967">
    <property type="entry name" value="LlgE_F_G-like_D1"/>
</dbReference>
<dbReference type="InterPro" id="IPR001444">
    <property type="entry name" value="Flag_bb_rod_N"/>
</dbReference>
<organism evidence="10 11">
    <name type="scientific">Pyrinomonas methylaliphatogenes</name>
    <dbReference type="NCBI Taxonomy" id="454194"/>
    <lineage>
        <taxon>Bacteria</taxon>
        <taxon>Pseudomonadati</taxon>
        <taxon>Acidobacteriota</taxon>
        <taxon>Blastocatellia</taxon>
        <taxon>Blastocatellales</taxon>
        <taxon>Pyrinomonadaceae</taxon>
        <taxon>Pyrinomonas</taxon>
    </lineage>
</organism>
<name>A0A0B6WVY0_9BACT</name>
<dbReference type="InterPro" id="IPR037925">
    <property type="entry name" value="FlgE/F/G-like"/>
</dbReference>
<dbReference type="AlphaFoldDB" id="A0A0B6WVY0"/>
<evidence type="ECO:0000259" key="9">
    <source>
        <dbReference type="Pfam" id="PF22692"/>
    </source>
</evidence>
<proteinExistence type="inferred from homology"/>
<dbReference type="OrthoDB" id="9804559at2"/>
<dbReference type="PANTHER" id="PTHR30435:SF19">
    <property type="entry name" value="FLAGELLAR BASAL-BODY ROD PROTEIN FLGG"/>
    <property type="match status" value="1"/>
</dbReference>
<accession>A0A0B6WVY0</accession>
<dbReference type="InterPro" id="IPR020013">
    <property type="entry name" value="Flagellar_FlgE/F/G"/>
</dbReference>
<keyword evidence="11" id="KW-1185">Reference proteome</keyword>
<evidence type="ECO:0000313" key="11">
    <source>
        <dbReference type="Proteomes" id="UP000031518"/>
    </source>
</evidence>
<reference evidence="10 11" key="2">
    <citation type="submission" date="2015-01" db="EMBL/GenBank/DDBJ databases">
        <title>Complete genome sequence of Pyrinomonas methylaliphatogenes type strain K22T.</title>
        <authorList>
            <person name="Lee K.C.Y."/>
            <person name="Power J.F."/>
            <person name="Dunfield P.F."/>
            <person name="Morgan X.C."/>
            <person name="Huttenhower C."/>
            <person name="Stott M.B."/>
        </authorList>
    </citation>
    <scope>NUCLEOTIDE SEQUENCE [LARGE SCALE GENOMIC DNA]</scope>
    <source>
        <strain evidence="10 11">K22</strain>
    </source>
</reference>
<dbReference type="GO" id="GO:0009426">
    <property type="term" value="C:bacterial-type flagellum basal body, distal rod"/>
    <property type="evidence" value="ECO:0007669"/>
    <property type="project" value="UniProtKB-UniRule"/>
</dbReference>
<evidence type="ECO:0000256" key="4">
    <source>
        <dbReference type="ARBA" id="ARBA00023143"/>
    </source>
</evidence>
<evidence type="ECO:0000259" key="7">
    <source>
        <dbReference type="Pfam" id="PF00460"/>
    </source>
</evidence>
<evidence type="ECO:0000256" key="3">
    <source>
        <dbReference type="ARBA" id="ARBA00017948"/>
    </source>
</evidence>
<dbReference type="EMBL" id="CBXV010000004">
    <property type="protein sequence ID" value="CDM64907.1"/>
    <property type="molecule type" value="Genomic_DNA"/>
</dbReference>
<dbReference type="RefSeq" id="WP_041974959.1">
    <property type="nucleotide sequence ID" value="NZ_CBXV010000004.1"/>
</dbReference>